<dbReference type="Pfam" id="PF04203">
    <property type="entry name" value="Sortase"/>
    <property type="match status" value="1"/>
</dbReference>
<dbReference type="InterPro" id="IPR023365">
    <property type="entry name" value="Sortase_dom-sf"/>
</dbReference>
<reference evidence="3 4" key="1">
    <citation type="submission" date="2019-08" db="EMBL/GenBank/DDBJ databases">
        <authorList>
            <person name="Toschakov S.V."/>
        </authorList>
    </citation>
    <scope>NUCLEOTIDE SEQUENCE [LARGE SCALE GENOMIC DNA]</scope>
    <source>
        <strain evidence="3 4">3753O</strain>
    </source>
</reference>
<reference evidence="3 4" key="2">
    <citation type="submission" date="2019-10" db="EMBL/GenBank/DDBJ databases">
        <title>Thermopilla bonchosmolovskayae gen. nov., sp. nov., a moderately thermophilic Chloroflexi bacterium from a Chukotka hot spring (Arctic, Russia), representing a novel classis Thermopillaia, which include previously uncultivated lineage OLB14.</title>
        <authorList>
            <person name="Kochetkova T.V."/>
            <person name="Zayulina K.S."/>
            <person name="Zhigarkov V.S."/>
            <person name="Minaev N.V."/>
            <person name="Novikov A."/>
            <person name="Toshchakov S.V."/>
            <person name="Elcheninov A.G."/>
            <person name="Kublanov I.V."/>
        </authorList>
    </citation>
    <scope>NUCLEOTIDE SEQUENCE [LARGE SCALE GENOMIC DNA]</scope>
    <source>
        <strain evidence="3 4">3753O</strain>
    </source>
</reference>
<dbReference type="InterPro" id="IPR042001">
    <property type="entry name" value="Sortase_F"/>
</dbReference>
<accession>A0ABX6C110</accession>
<gene>
    <name evidence="3" type="ORF">Tbon_03305</name>
</gene>
<dbReference type="Gene3D" id="2.40.260.10">
    <property type="entry name" value="Sortase"/>
    <property type="match status" value="1"/>
</dbReference>
<evidence type="ECO:0000313" key="3">
    <source>
        <dbReference type="EMBL" id="QFG02358.1"/>
    </source>
</evidence>
<keyword evidence="4" id="KW-1185">Reference proteome</keyword>
<dbReference type="EMBL" id="CP042829">
    <property type="protein sequence ID" value="QFG02358.1"/>
    <property type="molecule type" value="Genomic_DNA"/>
</dbReference>
<dbReference type="SUPFAM" id="SSF63817">
    <property type="entry name" value="Sortase"/>
    <property type="match status" value="1"/>
</dbReference>
<sequence length="272" mass="28988">MSPPSPTASANTSTATSSSPAASSNLRALPHVFEAEPVALPCATVNPQPERPGAASVKLARNLAVAVFVLGLALLVVGVACSTSNASDEPAPTPTPEPTATATATPTPRPSPTPTPTPFAGKVARLKIPRFGVDAPIEELGVDSTNTLETPKAENTAVGWYYIYDRPGWGGNAVFSAHVYYHSKPAPFVNLAKAQPGDLVIVVMENGTEYRYEVISNTRYHRDTIPMGEIIDPPQKPDYDEWVTLITCGGELDSTGLEYLHRDVVVAKRIWQ</sequence>
<name>A0ABX6C110_9CHLR</name>
<dbReference type="Proteomes" id="UP000326331">
    <property type="component" value="Chromosome"/>
</dbReference>
<protein>
    <submittedName>
        <fullName evidence="3">Class F sortase</fullName>
    </submittedName>
</protein>
<evidence type="ECO:0000313" key="4">
    <source>
        <dbReference type="Proteomes" id="UP000326331"/>
    </source>
</evidence>
<feature type="region of interest" description="Disordered" evidence="2">
    <location>
        <begin position="84"/>
        <end position="120"/>
    </location>
</feature>
<evidence type="ECO:0000256" key="2">
    <source>
        <dbReference type="SAM" id="MobiDB-lite"/>
    </source>
</evidence>
<dbReference type="CDD" id="cd05829">
    <property type="entry name" value="Sortase_F"/>
    <property type="match status" value="1"/>
</dbReference>
<organism evidence="3 4">
    <name type="scientific">Tepidiforma bonchosmolovskayae</name>
    <dbReference type="NCBI Taxonomy" id="2601677"/>
    <lineage>
        <taxon>Bacteria</taxon>
        <taxon>Bacillati</taxon>
        <taxon>Chloroflexota</taxon>
        <taxon>Tepidiformia</taxon>
        <taxon>Tepidiformales</taxon>
        <taxon>Tepidiformaceae</taxon>
        <taxon>Tepidiforma</taxon>
    </lineage>
</organism>
<proteinExistence type="predicted"/>
<feature type="compositionally biased region" description="Pro residues" evidence="2">
    <location>
        <begin position="107"/>
        <end position="117"/>
    </location>
</feature>
<feature type="compositionally biased region" description="Low complexity" evidence="2">
    <location>
        <begin position="7"/>
        <end position="23"/>
    </location>
</feature>
<evidence type="ECO:0000256" key="1">
    <source>
        <dbReference type="ARBA" id="ARBA00022801"/>
    </source>
</evidence>
<feature type="region of interest" description="Disordered" evidence="2">
    <location>
        <begin position="1"/>
        <end position="23"/>
    </location>
</feature>
<dbReference type="InterPro" id="IPR005754">
    <property type="entry name" value="Sortase"/>
</dbReference>
<keyword evidence="1" id="KW-0378">Hydrolase</keyword>